<sequence length="102" mass="11986">MKKNEIEQATVWLENLLDEFKKTRAMGKKTNSNEERAQSIAEIKEITQRLEAYIRNNEKLLEEIAGTEIELARNISWNEVVRPAHFEEDLTKEIDKLKKQVS</sequence>
<name>A0ABU3DYI2_9FLAO</name>
<evidence type="ECO:0000256" key="1">
    <source>
        <dbReference type="SAM" id="Coils"/>
    </source>
</evidence>
<protein>
    <submittedName>
        <fullName evidence="2">Uncharacterized protein</fullName>
    </submittedName>
</protein>
<dbReference type="EMBL" id="JAVRHM010000002">
    <property type="protein sequence ID" value="MDT0688790.1"/>
    <property type="molecule type" value="Genomic_DNA"/>
</dbReference>
<dbReference type="RefSeq" id="WP_311681112.1">
    <property type="nucleotide sequence ID" value="NZ_JAVRHM010000002.1"/>
</dbReference>
<gene>
    <name evidence="2" type="ORF">RM549_03285</name>
</gene>
<keyword evidence="1" id="KW-0175">Coiled coil</keyword>
<keyword evidence="3" id="KW-1185">Reference proteome</keyword>
<accession>A0ABU3DYI2</accession>
<evidence type="ECO:0000313" key="2">
    <source>
        <dbReference type="EMBL" id="MDT0688790.1"/>
    </source>
</evidence>
<reference evidence="2 3" key="1">
    <citation type="submission" date="2023-09" db="EMBL/GenBank/DDBJ databases">
        <authorList>
            <person name="Rey-Velasco X."/>
        </authorList>
    </citation>
    <scope>NUCLEOTIDE SEQUENCE [LARGE SCALE GENOMIC DNA]</scope>
    <source>
        <strain evidence="2 3">F188</strain>
    </source>
</reference>
<feature type="coiled-coil region" evidence="1">
    <location>
        <begin position="36"/>
        <end position="70"/>
    </location>
</feature>
<evidence type="ECO:0000313" key="3">
    <source>
        <dbReference type="Proteomes" id="UP001261624"/>
    </source>
</evidence>
<dbReference type="Proteomes" id="UP001261624">
    <property type="component" value="Unassembled WGS sequence"/>
</dbReference>
<dbReference type="InterPro" id="IPR023378">
    <property type="entry name" value="YheA/YmcA-like_dom_sf"/>
</dbReference>
<organism evidence="2 3">
    <name type="scientific">Autumnicola patrickiae</name>
    <dbReference type="NCBI Taxonomy" id="3075591"/>
    <lineage>
        <taxon>Bacteria</taxon>
        <taxon>Pseudomonadati</taxon>
        <taxon>Bacteroidota</taxon>
        <taxon>Flavobacteriia</taxon>
        <taxon>Flavobacteriales</taxon>
        <taxon>Flavobacteriaceae</taxon>
        <taxon>Autumnicola</taxon>
    </lineage>
</organism>
<comment type="caution">
    <text evidence="2">The sequence shown here is derived from an EMBL/GenBank/DDBJ whole genome shotgun (WGS) entry which is preliminary data.</text>
</comment>
<dbReference type="SUPFAM" id="SSF158622">
    <property type="entry name" value="YheA/YmcA-like"/>
    <property type="match status" value="1"/>
</dbReference>
<proteinExistence type="predicted"/>